<keyword evidence="16" id="KW-1185">Reference proteome</keyword>
<evidence type="ECO:0000256" key="5">
    <source>
        <dbReference type="ARBA" id="ARBA00022525"/>
    </source>
</evidence>
<evidence type="ECO:0000256" key="3">
    <source>
        <dbReference type="ARBA" id="ARBA00010646"/>
    </source>
</evidence>
<accession>A0A2K3QMZ4</accession>
<organism evidence="15 16">
    <name type="scientific">Tolypocladium capitatum</name>
    <dbReference type="NCBI Taxonomy" id="45235"/>
    <lineage>
        <taxon>Eukaryota</taxon>
        <taxon>Fungi</taxon>
        <taxon>Dikarya</taxon>
        <taxon>Ascomycota</taxon>
        <taxon>Pezizomycotina</taxon>
        <taxon>Sordariomycetes</taxon>
        <taxon>Hypocreomycetidae</taxon>
        <taxon>Hypocreales</taxon>
        <taxon>Ophiocordycipitaceae</taxon>
        <taxon>Tolypocladium</taxon>
    </lineage>
</organism>
<dbReference type="GO" id="GO:0016998">
    <property type="term" value="P:cell wall macromolecule catabolic process"/>
    <property type="evidence" value="ECO:0007669"/>
    <property type="project" value="InterPro"/>
</dbReference>
<evidence type="ECO:0000313" key="16">
    <source>
        <dbReference type="Proteomes" id="UP000236621"/>
    </source>
</evidence>
<evidence type="ECO:0000256" key="9">
    <source>
        <dbReference type="ARBA" id="ARBA00023157"/>
    </source>
</evidence>
<keyword evidence="5" id="KW-0964">Secreted</keyword>
<dbReference type="EMBL" id="NRSZ01000191">
    <property type="protein sequence ID" value="PNY28903.1"/>
    <property type="molecule type" value="Genomic_DNA"/>
</dbReference>
<comment type="catalytic activity">
    <reaction evidence="1">
        <text>Hydrolysis of (1-&gt;4)-beta-linkages between N-acetylmuramic acid and N-acetyl-D-glucosamine residues in a peptidoglycan and between N-acetyl-D-glucosamine residues in chitodextrins.</text>
        <dbReference type="EC" id="3.2.1.17"/>
    </reaction>
</comment>
<evidence type="ECO:0000256" key="11">
    <source>
        <dbReference type="ARBA" id="ARBA00055588"/>
    </source>
</evidence>
<evidence type="ECO:0000256" key="13">
    <source>
        <dbReference type="ARBA" id="ARBA00075474"/>
    </source>
</evidence>
<dbReference type="InterPro" id="IPR017853">
    <property type="entry name" value="GH"/>
</dbReference>
<dbReference type="GO" id="GO:0009253">
    <property type="term" value="P:peptidoglycan catabolic process"/>
    <property type="evidence" value="ECO:0007669"/>
    <property type="project" value="InterPro"/>
</dbReference>
<keyword evidence="10" id="KW-0326">Glycosidase</keyword>
<name>A0A2K3QMZ4_9HYPO</name>
<dbReference type="EC" id="3.2.1.17" evidence="4"/>
<evidence type="ECO:0000256" key="10">
    <source>
        <dbReference type="ARBA" id="ARBA00023295"/>
    </source>
</evidence>
<proteinExistence type="inferred from homology"/>
<evidence type="ECO:0000256" key="7">
    <source>
        <dbReference type="ARBA" id="ARBA00022638"/>
    </source>
</evidence>
<evidence type="ECO:0000256" key="6">
    <source>
        <dbReference type="ARBA" id="ARBA00022529"/>
    </source>
</evidence>
<dbReference type="Gene3D" id="3.20.20.80">
    <property type="entry name" value="Glycosidases"/>
    <property type="match status" value="1"/>
</dbReference>
<dbReference type="SUPFAM" id="SSF51445">
    <property type="entry name" value="(Trans)glycosidases"/>
    <property type="match status" value="1"/>
</dbReference>
<keyword evidence="14" id="KW-0732">Signal</keyword>
<dbReference type="PANTHER" id="PTHR34135:SF2">
    <property type="entry name" value="LYSOZYME"/>
    <property type="match status" value="1"/>
</dbReference>
<evidence type="ECO:0000256" key="8">
    <source>
        <dbReference type="ARBA" id="ARBA00022801"/>
    </source>
</evidence>
<evidence type="ECO:0000256" key="2">
    <source>
        <dbReference type="ARBA" id="ARBA00004613"/>
    </source>
</evidence>
<gene>
    <name evidence="15" type="ORF">TCAP_01166</name>
</gene>
<evidence type="ECO:0000256" key="12">
    <source>
        <dbReference type="ARBA" id="ARBA00073159"/>
    </source>
</evidence>
<dbReference type="GO" id="GO:0016052">
    <property type="term" value="P:carbohydrate catabolic process"/>
    <property type="evidence" value="ECO:0007669"/>
    <property type="project" value="TreeGrafter"/>
</dbReference>
<feature type="chain" id="PRO_5014396036" description="N,O-diacetylmuramidase" evidence="14">
    <location>
        <begin position="21"/>
        <end position="235"/>
    </location>
</feature>
<dbReference type="Proteomes" id="UP000236621">
    <property type="component" value="Unassembled WGS sequence"/>
</dbReference>
<dbReference type="Pfam" id="PF01183">
    <property type="entry name" value="Glyco_hydro_25"/>
    <property type="match status" value="1"/>
</dbReference>
<dbReference type="SMART" id="SM00641">
    <property type="entry name" value="Glyco_25"/>
    <property type="match status" value="1"/>
</dbReference>
<comment type="similarity">
    <text evidence="3">Belongs to the glycosyl hydrolase 25 family.</text>
</comment>
<dbReference type="InterPro" id="IPR018077">
    <property type="entry name" value="Glyco_hydro_fam25_subgr"/>
</dbReference>
<keyword evidence="7" id="KW-0081">Bacteriolytic enzyme</keyword>
<reference evidence="15 16" key="1">
    <citation type="submission" date="2017-08" db="EMBL/GenBank/DDBJ databases">
        <title>Harnessing the power of phylogenomics to disentangle the directionality and signatures of interkingdom host jumping in the parasitic fungal genus Tolypocladium.</title>
        <authorList>
            <person name="Quandt C.A."/>
            <person name="Patterson W."/>
            <person name="Spatafora J.W."/>
        </authorList>
    </citation>
    <scope>NUCLEOTIDE SEQUENCE [LARGE SCALE GENOMIC DNA]</scope>
    <source>
        <strain evidence="15 16">CBS 113982</strain>
    </source>
</reference>
<keyword evidence="9" id="KW-1015">Disulfide bond</keyword>
<dbReference type="GO" id="GO:0042742">
    <property type="term" value="P:defense response to bacterium"/>
    <property type="evidence" value="ECO:0007669"/>
    <property type="project" value="UniProtKB-KW"/>
</dbReference>
<sequence length="235" mass="24917">MKSLDALPVGLLALADAVTGSPVGQRAASVRGFDVSNHQSSVDFNEAYADGARFVMIKATEGTVFEDPNFGKFHAAAAQAGLVRGGYHFGHPGADKGAAEADFFLRHGGGWSNDGVSLPGMLDLESAKGKPECYGLSAEAMVLWISDFVETYREATGRYPMIYTGPSWWKECTGDSQAFKDKCPLVLARYSSAVGPVPGGWKAQTIWQNGDKSPWGGDADVFNGDATELKKLAAG</sequence>
<comment type="caution">
    <text evidence="15">The sequence shown here is derived from an EMBL/GenBank/DDBJ whole genome shotgun (WGS) entry which is preliminary data.</text>
</comment>
<dbReference type="GO" id="GO:0005576">
    <property type="term" value="C:extracellular region"/>
    <property type="evidence" value="ECO:0007669"/>
    <property type="project" value="UniProtKB-SubCell"/>
</dbReference>
<dbReference type="AlphaFoldDB" id="A0A2K3QMZ4"/>
<dbReference type="FunFam" id="3.20.20.80:FF:000060">
    <property type="entry name" value="Lysozyme M1"/>
    <property type="match status" value="1"/>
</dbReference>
<comment type="subcellular location">
    <subcellularLocation>
        <location evidence="2">Secreted</location>
    </subcellularLocation>
</comment>
<dbReference type="OrthoDB" id="6590422at2759"/>
<feature type="signal peptide" evidence="14">
    <location>
        <begin position="1"/>
        <end position="20"/>
    </location>
</feature>
<evidence type="ECO:0000313" key="15">
    <source>
        <dbReference type="EMBL" id="PNY28903.1"/>
    </source>
</evidence>
<dbReference type="InterPro" id="IPR002053">
    <property type="entry name" value="Glyco_hydro_25"/>
</dbReference>
<evidence type="ECO:0000256" key="14">
    <source>
        <dbReference type="SAM" id="SignalP"/>
    </source>
</evidence>
<keyword evidence="8" id="KW-0378">Hydrolase</keyword>
<dbReference type="GO" id="GO:0003796">
    <property type="term" value="F:lysozyme activity"/>
    <property type="evidence" value="ECO:0007669"/>
    <property type="project" value="UniProtKB-EC"/>
</dbReference>
<evidence type="ECO:0000256" key="1">
    <source>
        <dbReference type="ARBA" id="ARBA00000632"/>
    </source>
</evidence>
<comment type="function">
    <text evidence="11">This enzyme has both lysozyme (acetylmuramidase) and diacetylmuramidase activities.</text>
</comment>
<dbReference type="GO" id="GO:0031640">
    <property type="term" value="P:killing of cells of another organism"/>
    <property type="evidence" value="ECO:0007669"/>
    <property type="project" value="UniProtKB-KW"/>
</dbReference>
<evidence type="ECO:0000256" key="4">
    <source>
        <dbReference type="ARBA" id="ARBA00012732"/>
    </source>
</evidence>
<keyword evidence="6" id="KW-0929">Antimicrobial</keyword>
<dbReference type="PROSITE" id="PS51904">
    <property type="entry name" value="GLYCOSYL_HYDROL_F25_2"/>
    <property type="match status" value="1"/>
</dbReference>
<protein>
    <recommendedName>
        <fullName evidence="12">N,O-diacetylmuramidase</fullName>
        <ecNumber evidence="4">3.2.1.17</ecNumber>
    </recommendedName>
    <alternativeName>
        <fullName evidence="13">Lysozyme CH</fullName>
    </alternativeName>
</protein>
<dbReference type="PANTHER" id="PTHR34135">
    <property type="entry name" value="LYSOZYME"/>
    <property type="match status" value="1"/>
</dbReference>